<sequence length="208" mass="23502">MRSAQSEDDIETLTRGLSEITAADPWDVSFNFSLLPSTNVNRYTYNNEFETLLGIFTPEGGGDEVSGIGLSVGAGLSYTIALPDYSQLSLRTRVDQRLYDVPDLNSTSVRVALSRESFAIGRTTTIEPFLRLGFDEERELERRDYGLSLSTAWQLGNGGQLRTSFMGKKPQLHRQRSVKRPLRPDRRELRKFHRPTHAVRVWGFGCTV</sequence>
<evidence type="ECO:0000313" key="1">
    <source>
        <dbReference type="EMBL" id="AGI72703.1"/>
    </source>
</evidence>
<dbReference type="HOGENOM" id="CLU_1319847_0_0_5"/>
<dbReference type="KEGG" id="oar:OA238_c26650"/>
<dbReference type="AlphaFoldDB" id="M9RLR4"/>
<protein>
    <submittedName>
        <fullName evidence="1">Uncharacterized protein</fullName>
    </submittedName>
</protein>
<gene>
    <name evidence="1" type="ORF">OA238_c26650</name>
</gene>
<evidence type="ECO:0000313" key="2">
    <source>
        <dbReference type="Proteomes" id="UP000004688"/>
    </source>
</evidence>
<dbReference type="Proteomes" id="UP000004688">
    <property type="component" value="Chromosome"/>
</dbReference>
<name>M9RLR4_9RHOB</name>
<accession>M9RLR4</accession>
<organism evidence="1 2">
    <name type="scientific">Octadecabacter arcticus 238</name>
    <dbReference type="NCBI Taxonomy" id="391616"/>
    <lineage>
        <taxon>Bacteria</taxon>
        <taxon>Pseudomonadati</taxon>
        <taxon>Pseudomonadota</taxon>
        <taxon>Alphaproteobacteria</taxon>
        <taxon>Rhodobacterales</taxon>
        <taxon>Roseobacteraceae</taxon>
        <taxon>Octadecabacter</taxon>
    </lineage>
</organism>
<dbReference type="EMBL" id="CP003742">
    <property type="protein sequence ID" value="AGI72703.1"/>
    <property type="molecule type" value="Genomic_DNA"/>
</dbReference>
<dbReference type="RefSeq" id="WP_015495765.1">
    <property type="nucleotide sequence ID" value="NC_020908.1"/>
</dbReference>
<proteinExistence type="predicted"/>
<keyword evidence="2" id="KW-1185">Reference proteome</keyword>
<reference evidence="1 2" key="1">
    <citation type="journal article" date="2013" name="PLoS ONE">
        <title>Poles Apart: Arctic and Antarctic Octadecabacter strains Share High Genome Plasticity and a New Type of Xanthorhodopsin.</title>
        <authorList>
            <person name="Vollmers J."/>
            <person name="Voget S."/>
            <person name="Dietrich S."/>
            <person name="Gollnow K."/>
            <person name="Smits M."/>
            <person name="Meyer K."/>
            <person name="Brinkhoff T."/>
            <person name="Simon M."/>
            <person name="Daniel R."/>
        </authorList>
    </citation>
    <scope>NUCLEOTIDE SEQUENCE [LARGE SCALE GENOMIC DNA]</scope>
    <source>
        <strain evidence="1 2">238</strain>
    </source>
</reference>
<dbReference type="STRING" id="391616.OA238_c26650"/>